<dbReference type="Proteomes" id="UP001176940">
    <property type="component" value="Unassembled WGS sequence"/>
</dbReference>
<dbReference type="InterPro" id="IPR058912">
    <property type="entry name" value="HTH_animal"/>
</dbReference>
<feature type="domain" description="Helix-turn-helix" evidence="2">
    <location>
        <begin position="264"/>
        <end position="320"/>
    </location>
</feature>
<proteinExistence type="predicted"/>
<gene>
    <name evidence="3" type="ORF">RIMI_LOCUS22467981</name>
</gene>
<dbReference type="PANTHER" id="PTHR21301">
    <property type="entry name" value="REVERSE TRANSCRIPTASE"/>
    <property type="match status" value="1"/>
</dbReference>
<dbReference type="Gene3D" id="3.30.420.10">
    <property type="entry name" value="Ribonuclease H-like superfamily/Ribonuclease H"/>
    <property type="match status" value="1"/>
</dbReference>
<evidence type="ECO:0000313" key="4">
    <source>
        <dbReference type="Proteomes" id="UP001176940"/>
    </source>
</evidence>
<sequence>MVVDDEEKANILNTFFSTVFTVENEMLGEIPRNNENPILQVTNLTQEEVRNRLNKIKIDKSPGPDGIHPRVLRELTTGSVPQDWRIANVVPIFKKGSKSEPGNYRPVSLTSIVGKIFEGFLRDVILDYLNENNCLTPYQHGFMRNRSCQTNLISFYEEVSYRLDHACIFGFFLLAGSSGTQRVYLRAFRRCSLTVTNAVSRQHTLSVLQEDAFLDLLNINTLNIKLIWKYSQNSIDFLDLDITNSVEGPIRTNIFRKSMATNALLHFTSSHPPKLKSSIPIGQFLRARRICSDDNSFRNQATHLSTRFRNRGYKWRDINRGFVRALNSDRSTLLAKSSRKTIKDSEMKPRFITRFNSNWSEINGIFNKHWPVLLTDRDLAGQLTSHPLVTWRKSRTLGDLLSNSHYLPPRSNPFGTSSRGPPWGCFPCGNCSACRSIVRTKNFTNSAGDKNYKIVHHITCNTEAVIYYGRCPCNRIYVRMTTRSLRVWVQEHLRDIKNAVNCPEPHLLKPIPRHFLDRHNGDPKGFTVCGIDRIYMGIRGGNAKQRLLQKEARWIVVLDTLSPRGLNEALSFKSFLIFVNKPIRDPPQIGTGKMVKIDGKMDGAKYRTILEENLLVSAKDLGLERRFVFQQDNDPKHKSKSTMEWFTNKRIQVLEWPSQSPDLNPIKNLWKELKTAVHKRSPSNLTELELPGSTVQERTCCWQMADLYGGRNALCYFTEMLCQISL</sequence>
<dbReference type="PANTHER" id="PTHR21301:SF13">
    <property type="match status" value="1"/>
</dbReference>
<name>A0ABN9MTU0_9NEOB</name>
<protein>
    <recommendedName>
        <fullName evidence="5">Tc1-like transposase DDE domain-containing protein</fullName>
    </recommendedName>
</protein>
<comment type="caution">
    <text evidence="3">The sequence shown here is derived from an EMBL/GenBank/DDBJ whole genome shotgun (WGS) entry which is preliminary data.</text>
</comment>
<evidence type="ECO:0000313" key="3">
    <source>
        <dbReference type="EMBL" id="CAJ0967759.1"/>
    </source>
</evidence>
<evidence type="ECO:0000259" key="1">
    <source>
        <dbReference type="Pfam" id="PF13358"/>
    </source>
</evidence>
<dbReference type="EMBL" id="CAUEEQ010078577">
    <property type="protein sequence ID" value="CAJ0967759.1"/>
    <property type="molecule type" value="Genomic_DNA"/>
</dbReference>
<keyword evidence="4" id="KW-1185">Reference proteome</keyword>
<evidence type="ECO:0000259" key="2">
    <source>
        <dbReference type="Pfam" id="PF26215"/>
    </source>
</evidence>
<organism evidence="3 4">
    <name type="scientific">Ranitomeya imitator</name>
    <name type="common">mimic poison frog</name>
    <dbReference type="NCBI Taxonomy" id="111125"/>
    <lineage>
        <taxon>Eukaryota</taxon>
        <taxon>Metazoa</taxon>
        <taxon>Chordata</taxon>
        <taxon>Craniata</taxon>
        <taxon>Vertebrata</taxon>
        <taxon>Euteleostomi</taxon>
        <taxon>Amphibia</taxon>
        <taxon>Batrachia</taxon>
        <taxon>Anura</taxon>
        <taxon>Neobatrachia</taxon>
        <taxon>Hyloidea</taxon>
        <taxon>Dendrobatidae</taxon>
        <taxon>Dendrobatinae</taxon>
        <taxon>Ranitomeya</taxon>
    </lineage>
</organism>
<dbReference type="InterPro" id="IPR036397">
    <property type="entry name" value="RNaseH_sf"/>
</dbReference>
<dbReference type="Pfam" id="PF13358">
    <property type="entry name" value="DDE_3"/>
    <property type="match status" value="1"/>
</dbReference>
<evidence type="ECO:0008006" key="5">
    <source>
        <dbReference type="Google" id="ProtNLM"/>
    </source>
</evidence>
<dbReference type="InterPro" id="IPR038717">
    <property type="entry name" value="Tc1-like_DDE_dom"/>
</dbReference>
<accession>A0ABN9MTU0</accession>
<feature type="domain" description="Tc1-like transposase DDE" evidence="1">
    <location>
        <begin position="626"/>
        <end position="688"/>
    </location>
</feature>
<dbReference type="Pfam" id="PF26215">
    <property type="entry name" value="HTH_animal"/>
    <property type="match status" value="1"/>
</dbReference>
<reference evidence="3" key="1">
    <citation type="submission" date="2023-07" db="EMBL/GenBank/DDBJ databases">
        <authorList>
            <person name="Stuckert A."/>
        </authorList>
    </citation>
    <scope>NUCLEOTIDE SEQUENCE</scope>
</reference>